<keyword evidence="22" id="KW-0418">Kinase</keyword>
<feature type="binding site" evidence="17">
    <location>
        <position position="342"/>
    </location>
    <ligand>
        <name>(6S)-NADPHX</name>
        <dbReference type="ChEBI" id="CHEBI:64076"/>
    </ligand>
</feature>
<feature type="binding site" evidence="18">
    <location>
        <begin position="58"/>
        <end position="62"/>
    </location>
    <ligand>
        <name>(6S)-NADPHX</name>
        <dbReference type="ChEBI" id="CHEBI:64076"/>
    </ligand>
</feature>
<comment type="subunit">
    <text evidence="17">Homotetramer.</text>
</comment>
<comment type="function">
    <text evidence="14 19">Bifunctional enzyme that catalyzes the epimerization of the S- and R-forms of NAD(P)HX and the dehydration of the S-form of NAD(P)HX at the expense of ADP, which is converted to AMP. This allows the repair of both epimers of NAD(P)HX, a damaged form of NAD(P)H that is a result of enzymatic or heat-dependent hydration.</text>
</comment>
<protein>
    <recommendedName>
        <fullName evidence="19">Bifunctional NAD(P)H-hydrate repair enzyme</fullName>
    </recommendedName>
    <alternativeName>
        <fullName evidence="19">Nicotinamide nucleotide repair protein</fullName>
    </alternativeName>
    <domain>
        <recommendedName>
            <fullName evidence="19">ADP-dependent (S)-NAD(P)H-hydrate dehydratase</fullName>
            <ecNumber evidence="19">4.2.1.136</ecNumber>
        </recommendedName>
        <alternativeName>
            <fullName evidence="19">ADP-dependent NAD(P)HX dehydratase</fullName>
        </alternativeName>
    </domain>
    <domain>
        <recommendedName>
            <fullName evidence="19">NAD(P)H-hydrate epimerase</fullName>
            <ecNumber evidence="19">5.1.99.6</ecNumber>
        </recommendedName>
    </domain>
</protein>
<dbReference type="Pfam" id="PF01256">
    <property type="entry name" value="Carb_kinase"/>
    <property type="match status" value="1"/>
</dbReference>
<dbReference type="EC" id="4.2.1.136" evidence="19"/>
<dbReference type="PATRIC" id="fig|1300349.4.peg.593"/>
<comment type="similarity">
    <text evidence="17">Belongs to the NnrD/CARKD family.</text>
</comment>
<dbReference type="InterPro" id="IPR000631">
    <property type="entry name" value="CARKD"/>
</dbReference>
<dbReference type="GO" id="GO:0016301">
    <property type="term" value="F:kinase activity"/>
    <property type="evidence" value="ECO:0007669"/>
    <property type="project" value="UniProtKB-KW"/>
</dbReference>
<dbReference type="InterPro" id="IPR030677">
    <property type="entry name" value="Nnr"/>
</dbReference>
<comment type="catalytic activity">
    <reaction evidence="16 17 19">
        <text>(6S)-NADPHX + ADP = AMP + phosphate + NADPH + H(+)</text>
        <dbReference type="Rhea" id="RHEA:32235"/>
        <dbReference type="ChEBI" id="CHEBI:15378"/>
        <dbReference type="ChEBI" id="CHEBI:43474"/>
        <dbReference type="ChEBI" id="CHEBI:57783"/>
        <dbReference type="ChEBI" id="CHEBI:64076"/>
        <dbReference type="ChEBI" id="CHEBI:456215"/>
        <dbReference type="ChEBI" id="CHEBI:456216"/>
        <dbReference type="EC" id="4.2.1.136"/>
    </reaction>
</comment>
<evidence type="ECO:0000256" key="2">
    <source>
        <dbReference type="ARBA" id="ARBA00000909"/>
    </source>
</evidence>
<feature type="binding site" evidence="17">
    <location>
        <begin position="378"/>
        <end position="382"/>
    </location>
    <ligand>
        <name>AMP</name>
        <dbReference type="ChEBI" id="CHEBI:456215"/>
    </ligand>
</feature>
<feature type="binding site" evidence="18">
    <location>
        <begin position="119"/>
        <end position="125"/>
    </location>
    <ligand>
        <name>(6S)-NADPHX</name>
        <dbReference type="ChEBI" id="CHEBI:64076"/>
    </ligand>
</feature>
<dbReference type="GO" id="GO:0110051">
    <property type="term" value="P:metabolite repair"/>
    <property type="evidence" value="ECO:0007669"/>
    <property type="project" value="TreeGrafter"/>
</dbReference>
<dbReference type="HAMAP" id="MF_01965">
    <property type="entry name" value="NADHX_dehydratase"/>
    <property type="match status" value="1"/>
</dbReference>
<dbReference type="Gene3D" id="3.40.50.10260">
    <property type="entry name" value="YjeF N-terminal domain"/>
    <property type="match status" value="1"/>
</dbReference>
<keyword evidence="11 18" id="KW-0413">Isomerase</keyword>
<dbReference type="InterPro" id="IPR017953">
    <property type="entry name" value="Carbohydrate_kinase_pred_CS"/>
</dbReference>
<dbReference type="HAMAP" id="MF_01966">
    <property type="entry name" value="NADHX_epimerase"/>
    <property type="match status" value="1"/>
</dbReference>
<dbReference type="InterPro" id="IPR029056">
    <property type="entry name" value="Ribokinase-like"/>
</dbReference>
<evidence type="ECO:0000256" key="18">
    <source>
        <dbReference type="HAMAP-Rule" id="MF_01966"/>
    </source>
</evidence>
<feature type="domain" description="YjeF N-terminal" evidence="21">
    <location>
        <begin position="12"/>
        <end position="206"/>
    </location>
</feature>
<keyword evidence="12 17" id="KW-0456">Lyase</keyword>
<reference evidence="22 23" key="1">
    <citation type="submission" date="2016-06" db="EMBL/GenBank/DDBJ databases">
        <title>Genome sequence of Porphyrobacter dokdonensis DSW-74.</title>
        <authorList>
            <person name="Kim J.F."/>
            <person name="Song J.Y."/>
        </authorList>
    </citation>
    <scope>NUCLEOTIDE SEQUENCE [LARGE SCALE GENOMIC DNA]</scope>
    <source>
        <strain evidence="22 23">DSW-74</strain>
    </source>
</reference>
<comment type="similarity">
    <text evidence="3 19">In the N-terminal section; belongs to the NnrE/AIBP family.</text>
</comment>
<dbReference type="RefSeq" id="WP_068862283.1">
    <property type="nucleotide sequence ID" value="NZ_LZYB01000001.1"/>
</dbReference>
<dbReference type="PROSITE" id="PS01049">
    <property type="entry name" value="YJEF_C_1"/>
    <property type="match status" value="1"/>
</dbReference>
<dbReference type="GO" id="GO:0046496">
    <property type="term" value="P:nicotinamide nucleotide metabolic process"/>
    <property type="evidence" value="ECO:0007669"/>
    <property type="project" value="UniProtKB-UniRule"/>
</dbReference>
<feature type="binding site" evidence="18">
    <location>
        <position position="148"/>
    </location>
    <ligand>
        <name>(6S)-NADPHX</name>
        <dbReference type="ChEBI" id="CHEBI:64076"/>
    </ligand>
</feature>
<comment type="function">
    <text evidence="18">Catalyzes the epimerization of the S- and R-forms of NAD(P)HX, a damaged form of NAD(P)H that is a result of enzymatic or heat-dependent hydration. This is a prerequisite for the S-specific NAD(P)H-hydrate dehydratase to allow the repair of both epimers of NAD(P)HX.</text>
</comment>
<dbReference type="SUPFAM" id="SSF53613">
    <property type="entry name" value="Ribokinase-like"/>
    <property type="match status" value="1"/>
</dbReference>
<comment type="cofactor">
    <cofactor evidence="17">
        <name>Mg(2+)</name>
        <dbReference type="ChEBI" id="CHEBI:18420"/>
    </cofactor>
</comment>
<comment type="catalytic activity">
    <reaction evidence="1 18 19">
        <text>(6R)-NADHX = (6S)-NADHX</text>
        <dbReference type="Rhea" id="RHEA:32215"/>
        <dbReference type="ChEBI" id="CHEBI:64074"/>
        <dbReference type="ChEBI" id="CHEBI:64075"/>
        <dbReference type="EC" id="5.1.99.6"/>
    </reaction>
</comment>
<feature type="domain" description="YjeF C-terminal" evidence="20">
    <location>
        <begin position="207"/>
        <end position="462"/>
    </location>
</feature>
<dbReference type="PROSITE" id="PS51383">
    <property type="entry name" value="YJEF_C_3"/>
    <property type="match status" value="1"/>
</dbReference>
<dbReference type="GO" id="GO:0046872">
    <property type="term" value="F:metal ion binding"/>
    <property type="evidence" value="ECO:0007669"/>
    <property type="project" value="UniProtKB-UniRule"/>
</dbReference>
<evidence type="ECO:0000256" key="4">
    <source>
        <dbReference type="ARBA" id="ARBA00009524"/>
    </source>
</evidence>
<name>A0A1A7BMS6_9SPHN</name>
<evidence type="ECO:0000256" key="9">
    <source>
        <dbReference type="ARBA" id="ARBA00022958"/>
    </source>
</evidence>
<dbReference type="NCBIfam" id="TIGR00197">
    <property type="entry name" value="yjeF_nterm"/>
    <property type="match status" value="1"/>
</dbReference>
<evidence type="ECO:0000256" key="19">
    <source>
        <dbReference type="PIRNR" id="PIRNR017184"/>
    </source>
</evidence>
<evidence type="ECO:0000313" key="23">
    <source>
        <dbReference type="Proteomes" id="UP000092484"/>
    </source>
</evidence>
<comment type="cofactor">
    <cofactor evidence="18 19">
        <name>K(+)</name>
        <dbReference type="ChEBI" id="CHEBI:29103"/>
    </cofactor>
    <text evidence="18 19">Binds 1 potassium ion per subunit.</text>
</comment>
<keyword evidence="13" id="KW-0511">Multifunctional enzyme</keyword>
<comment type="similarity">
    <text evidence="18">Belongs to the NnrE/AIBP family.</text>
</comment>
<comment type="function">
    <text evidence="17">Catalyzes the dehydration of the S-form of NAD(P)HX at the expense of ADP, which is converted to AMP. Together with NAD(P)HX epimerase, which catalyzes the epimerization of the S- and R-forms, the enzyme allows the repair of both epimers of NAD(P)HX, a damaged form of NAD(P)H that is a result of enzymatic or heat-dependent hydration.</text>
</comment>
<feature type="binding site" evidence="18">
    <location>
        <position position="59"/>
    </location>
    <ligand>
        <name>K(+)</name>
        <dbReference type="ChEBI" id="CHEBI:29103"/>
    </ligand>
</feature>
<evidence type="ECO:0000259" key="20">
    <source>
        <dbReference type="PROSITE" id="PS51383"/>
    </source>
</evidence>
<dbReference type="Pfam" id="PF03853">
    <property type="entry name" value="YjeF_N"/>
    <property type="match status" value="1"/>
</dbReference>
<dbReference type="InterPro" id="IPR004443">
    <property type="entry name" value="YjeF_N_dom"/>
</dbReference>
<dbReference type="GO" id="GO:0052855">
    <property type="term" value="F:ADP-dependent NAD(P)H-hydrate dehydratase activity"/>
    <property type="evidence" value="ECO:0007669"/>
    <property type="project" value="UniProtKB-UniRule"/>
</dbReference>
<evidence type="ECO:0000256" key="3">
    <source>
        <dbReference type="ARBA" id="ARBA00006001"/>
    </source>
</evidence>
<keyword evidence="7 17" id="KW-0067">ATP-binding</keyword>
<comment type="similarity">
    <text evidence="4 19">In the C-terminal section; belongs to the NnrD/CARKD family.</text>
</comment>
<evidence type="ECO:0000256" key="6">
    <source>
        <dbReference type="ARBA" id="ARBA00022741"/>
    </source>
</evidence>
<evidence type="ECO:0000256" key="15">
    <source>
        <dbReference type="ARBA" id="ARBA00048238"/>
    </source>
</evidence>
<feature type="binding site" evidence="17">
    <location>
        <position position="240"/>
    </location>
    <ligand>
        <name>(6S)-NADPHX</name>
        <dbReference type="ChEBI" id="CHEBI:64076"/>
    </ligand>
</feature>
<evidence type="ECO:0000256" key="8">
    <source>
        <dbReference type="ARBA" id="ARBA00022857"/>
    </source>
</evidence>
<feature type="binding site" evidence="17">
    <location>
        <position position="407"/>
    </location>
    <ligand>
        <name>AMP</name>
        <dbReference type="ChEBI" id="CHEBI:456215"/>
    </ligand>
</feature>
<dbReference type="PANTHER" id="PTHR12592">
    <property type="entry name" value="ATP-DEPENDENT (S)-NAD(P)H-HYDRATE DEHYDRATASE FAMILY MEMBER"/>
    <property type="match status" value="1"/>
</dbReference>
<evidence type="ECO:0000256" key="17">
    <source>
        <dbReference type="HAMAP-Rule" id="MF_01965"/>
    </source>
</evidence>
<dbReference type="CDD" id="cd01171">
    <property type="entry name" value="YXKO-related"/>
    <property type="match status" value="1"/>
</dbReference>
<feature type="binding site" evidence="17">
    <location>
        <position position="408"/>
    </location>
    <ligand>
        <name>(6S)-NADPHX</name>
        <dbReference type="ChEBI" id="CHEBI:64076"/>
    </ligand>
</feature>
<accession>A0A1A7BMS6</accession>
<comment type="caution">
    <text evidence="22">The sequence shown here is derived from an EMBL/GenBank/DDBJ whole genome shotgun (WGS) entry which is preliminary data.</text>
</comment>
<dbReference type="EMBL" id="LZYB01000001">
    <property type="protein sequence ID" value="OBV12465.1"/>
    <property type="molecule type" value="Genomic_DNA"/>
</dbReference>
<keyword evidence="22" id="KW-0808">Transferase</keyword>
<evidence type="ECO:0000256" key="16">
    <source>
        <dbReference type="ARBA" id="ARBA00049209"/>
    </source>
</evidence>
<dbReference type="PIRSF" id="PIRSF017184">
    <property type="entry name" value="Nnr"/>
    <property type="match status" value="1"/>
</dbReference>
<dbReference type="GO" id="GO:0052856">
    <property type="term" value="F:NAD(P)HX epimerase activity"/>
    <property type="evidence" value="ECO:0007669"/>
    <property type="project" value="UniProtKB-UniRule"/>
</dbReference>
<evidence type="ECO:0000313" key="22">
    <source>
        <dbReference type="EMBL" id="OBV12465.1"/>
    </source>
</evidence>
<evidence type="ECO:0000259" key="21">
    <source>
        <dbReference type="PROSITE" id="PS51385"/>
    </source>
</evidence>
<dbReference type="EC" id="5.1.99.6" evidence="19"/>
<keyword evidence="10 17" id="KW-0520">NAD</keyword>
<dbReference type="InterPro" id="IPR036652">
    <property type="entry name" value="YjeF_N_dom_sf"/>
</dbReference>
<evidence type="ECO:0000256" key="7">
    <source>
        <dbReference type="ARBA" id="ARBA00022840"/>
    </source>
</evidence>
<comment type="catalytic activity">
    <reaction evidence="15 17 19">
        <text>(6S)-NADHX + ADP = AMP + phosphate + NADH + H(+)</text>
        <dbReference type="Rhea" id="RHEA:32223"/>
        <dbReference type="ChEBI" id="CHEBI:15378"/>
        <dbReference type="ChEBI" id="CHEBI:43474"/>
        <dbReference type="ChEBI" id="CHEBI:57945"/>
        <dbReference type="ChEBI" id="CHEBI:64074"/>
        <dbReference type="ChEBI" id="CHEBI:456215"/>
        <dbReference type="ChEBI" id="CHEBI:456216"/>
        <dbReference type="EC" id="4.2.1.136"/>
    </reaction>
</comment>
<dbReference type="STRING" id="1300349.I603_0596"/>
<feature type="binding site" evidence="18">
    <location>
        <position position="115"/>
    </location>
    <ligand>
        <name>K(+)</name>
        <dbReference type="ChEBI" id="CHEBI:29103"/>
    </ligand>
</feature>
<evidence type="ECO:0000256" key="10">
    <source>
        <dbReference type="ARBA" id="ARBA00023027"/>
    </source>
</evidence>
<dbReference type="PROSITE" id="PS51385">
    <property type="entry name" value="YJEF_N"/>
    <property type="match status" value="1"/>
</dbReference>
<dbReference type="SUPFAM" id="SSF64153">
    <property type="entry name" value="YjeF N-terminal domain-like"/>
    <property type="match status" value="1"/>
</dbReference>
<dbReference type="PANTHER" id="PTHR12592:SF0">
    <property type="entry name" value="ATP-DEPENDENT (S)-NAD(P)H-HYDRATE DEHYDRATASE"/>
    <property type="match status" value="1"/>
</dbReference>
<evidence type="ECO:0000256" key="5">
    <source>
        <dbReference type="ARBA" id="ARBA00022723"/>
    </source>
</evidence>
<evidence type="ECO:0000256" key="1">
    <source>
        <dbReference type="ARBA" id="ARBA00000013"/>
    </source>
</evidence>
<gene>
    <name evidence="18" type="primary">nnrE</name>
    <name evidence="17" type="synonym">nnrD</name>
    <name evidence="22" type="ORF">I603_0596</name>
</gene>
<organism evidence="22 23">
    <name type="scientific">Erythrobacter dokdonensis DSW-74</name>
    <dbReference type="NCBI Taxonomy" id="1300349"/>
    <lineage>
        <taxon>Bacteria</taxon>
        <taxon>Pseudomonadati</taxon>
        <taxon>Pseudomonadota</taxon>
        <taxon>Alphaproteobacteria</taxon>
        <taxon>Sphingomonadales</taxon>
        <taxon>Erythrobacteraceae</taxon>
        <taxon>Erythrobacter/Porphyrobacter group</taxon>
        <taxon>Erythrobacter</taxon>
    </lineage>
</organism>
<dbReference type="Proteomes" id="UP000092484">
    <property type="component" value="Unassembled WGS sequence"/>
</dbReference>
<dbReference type="AlphaFoldDB" id="A0A1A7BMS6"/>
<keyword evidence="5 18" id="KW-0479">Metal-binding</keyword>
<dbReference type="GO" id="GO:0005524">
    <property type="term" value="F:ATP binding"/>
    <property type="evidence" value="ECO:0007669"/>
    <property type="project" value="UniProtKB-UniRule"/>
</dbReference>
<evidence type="ECO:0000256" key="13">
    <source>
        <dbReference type="ARBA" id="ARBA00023268"/>
    </source>
</evidence>
<keyword evidence="23" id="KW-1185">Reference proteome</keyword>
<dbReference type="Gene3D" id="3.40.1190.20">
    <property type="match status" value="1"/>
</dbReference>
<comment type="caution">
    <text evidence="18">Lacks conserved residue(s) required for the propagation of feature annotation.</text>
</comment>
<proteinExistence type="inferred from homology"/>
<evidence type="ECO:0000256" key="12">
    <source>
        <dbReference type="ARBA" id="ARBA00023239"/>
    </source>
</evidence>
<feature type="binding site" evidence="18">
    <location>
        <position position="151"/>
    </location>
    <ligand>
        <name>K(+)</name>
        <dbReference type="ChEBI" id="CHEBI:29103"/>
    </ligand>
</feature>
<keyword evidence="6 17" id="KW-0547">Nucleotide-binding</keyword>
<comment type="catalytic activity">
    <reaction evidence="2 18 19">
        <text>(6R)-NADPHX = (6S)-NADPHX</text>
        <dbReference type="Rhea" id="RHEA:32227"/>
        <dbReference type="ChEBI" id="CHEBI:64076"/>
        <dbReference type="ChEBI" id="CHEBI:64077"/>
        <dbReference type="EC" id="5.1.99.6"/>
    </reaction>
</comment>
<sequence length="463" mass="47716">MNGAQVLTADQMRAAEQVLFDAGTSVSDLMEIAACGAAEWIRRIAAGRSVTVLCGPGNNGGDGYVIARRLREAGNAVTLIAPLESATEAGREARRRWNGPVATASRGVAGDVFVDCLFGSGLARPLVAEHALLLRDLAARHRYRVAVDVPSGIASDSGAVLNERLPCFDLTLALGAWKFAHWSLPGRALIGQMRLVPIGIAGVEEAAQLVTRPRLCAPPVDSHKYRRGLLAIVAGAMPGASLLAAAAAQHAGAGYVKLLARQPDPRTPADVVTETAPLAEALADARMAAVLVGPGLGRDGTAKAALGEALRQAPGLVLDADALMLLAPNMLARDVPVLATPHDGELDMLCRNFGVIAEGRRERARTLARVSGMAVLAKGPDSIIAAPDGRLALAPPAPSWLSVAGTGDVLAGIAASRMATGCDPFTAACEAVWLHGEAARRVGPAFAPSQLAGYVSEALAACL</sequence>
<keyword evidence="8 17" id="KW-0521">NADP</keyword>
<evidence type="ECO:0000256" key="11">
    <source>
        <dbReference type="ARBA" id="ARBA00023235"/>
    </source>
</evidence>
<feature type="binding site" evidence="17">
    <location>
        <position position="295"/>
    </location>
    <ligand>
        <name>(6S)-NADPHX</name>
        <dbReference type="ChEBI" id="CHEBI:64076"/>
    </ligand>
</feature>
<keyword evidence="9 18" id="KW-0630">Potassium</keyword>
<evidence type="ECO:0000256" key="14">
    <source>
        <dbReference type="ARBA" id="ARBA00025153"/>
    </source>
</evidence>